<dbReference type="InterPro" id="IPR038765">
    <property type="entry name" value="Papain-like_cys_pep_sf"/>
</dbReference>
<dbReference type="KEGG" id="avu:BK816_07685"/>
<feature type="region of interest" description="Disordered" evidence="6">
    <location>
        <begin position="25"/>
        <end position="53"/>
    </location>
</feature>
<evidence type="ECO:0000256" key="6">
    <source>
        <dbReference type="SAM" id="MobiDB-lite"/>
    </source>
</evidence>
<gene>
    <name evidence="9" type="ORF">BK816_07685</name>
</gene>
<dbReference type="RefSeq" id="WP_071164653.1">
    <property type="nucleotide sequence ID" value="NZ_CP017812.1"/>
</dbReference>
<dbReference type="InterPro" id="IPR000064">
    <property type="entry name" value="NLP_P60_dom"/>
</dbReference>
<accession>A0A1D9MM18</accession>
<dbReference type="PANTHER" id="PTHR47053">
    <property type="entry name" value="MUREIN DD-ENDOPEPTIDASE MEPH-RELATED"/>
    <property type="match status" value="1"/>
</dbReference>
<dbReference type="Proteomes" id="UP000176288">
    <property type="component" value="Chromosome"/>
</dbReference>
<evidence type="ECO:0000313" key="10">
    <source>
        <dbReference type="Proteomes" id="UP000176288"/>
    </source>
</evidence>
<dbReference type="Gene3D" id="3.90.1720.10">
    <property type="entry name" value="endopeptidase domain like (from Nostoc punctiforme)"/>
    <property type="match status" value="1"/>
</dbReference>
<dbReference type="Pfam" id="PF00877">
    <property type="entry name" value="NLPC_P60"/>
    <property type="match status" value="1"/>
</dbReference>
<protein>
    <recommendedName>
        <fullName evidence="8">NlpC/P60 domain-containing protein</fullName>
    </recommendedName>
</protein>
<feature type="coiled-coil region" evidence="5">
    <location>
        <begin position="55"/>
        <end position="110"/>
    </location>
</feature>
<feature type="signal peptide" evidence="7">
    <location>
        <begin position="1"/>
        <end position="22"/>
    </location>
</feature>
<evidence type="ECO:0000313" key="9">
    <source>
        <dbReference type="EMBL" id="AOZ73190.1"/>
    </source>
</evidence>
<feature type="compositionally biased region" description="Basic and acidic residues" evidence="6">
    <location>
        <begin position="291"/>
        <end position="460"/>
    </location>
</feature>
<organism evidence="9 10">
    <name type="scientific">Boudabousia tangfeifanii</name>
    <dbReference type="NCBI Taxonomy" id="1912795"/>
    <lineage>
        <taxon>Bacteria</taxon>
        <taxon>Bacillati</taxon>
        <taxon>Actinomycetota</taxon>
        <taxon>Actinomycetes</taxon>
        <taxon>Actinomycetales</taxon>
        <taxon>Actinomycetaceae</taxon>
        <taxon>Boudabousia</taxon>
    </lineage>
</organism>
<dbReference type="PROSITE" id="PS51935">
    <property type="entry name" value="NLPC_P60"/>
    <property type="match status" value="1"/>
</dbReference>
<dbReference type="InterPro" id="IPR051202">
    <property type="entry name" value="Peptidase_C40"/>
</dbReference>
<dbReference type="AlphaFoldDB" id="A0A1D9MM18"/>
<evidence type="ECO:0000256" key="1">
    <source>
        <dbReference type="ARBA" id="ARBA00007074"/>
    </source>
</evidence>
<dbReference type="OrthoDB" id="5177647at2"/>
<keyword evidence="7" id="KW-0732">Signal</keyword>
<dbReference type="GO" id="GO:0006508">
    <property type="term" value="P:proteolysis"/>
    <property type="evidence" value="ECO:0007669"/>
    <property type="project" value="UniProtKB-KW"/>
</dbReference>
<sequence>MSIAKRPLLTVLALSVALTVLPFVPTQNDPSAKADTPETPSLGQLKEEVSNDPRVAELESQLASLRAEKEEATMKLLVAAEDYQRAQDELENTKKNLATTQKAVDDAVKAREAARADLASVVLAVYQDSSVSLAALAPYTESDGLNNVAVRAQAVELFGKEAHDKLQRFEAASNVANVLEKQAKKDLAAQEAAIKTVEQKREEAQRVANESNARVQALETKREALITELARKKQRSIEEERRHQEQIEAEAAARQEAAARARFERETQQAQTKAENETKRDQAVEAAQNRDAQRNAEAQEKAAKQAEENAKKAADEAARKEREAKAADEAAKKAADEQAKAQADKQKAEEARRQAEEARKAKEKRDREAAAARAEAARKAEEARKAQEKREREERERREREEKARQEREAKERREREEREAQERREREEREAQERRDREAQKERDRREAEKREKERKENEDSGPASGAAGAIAWAKKRIGVPYVWGGASDSGYDCSGLMQGAWRSQGVYLPHSSRSQYFSGKKIPLNSAKPGDLLFWSWNGSSGGIFHVAMFLGEGRMIEAPVPGQTVTITSVRYRRIMPYAVRVN</sequence>
<keyword evidence="2" id="KW-0645">Protease</keyword>
<dbReference type="SUPFAM" id="SSF54001">
    <property type="entry name" value="Cysteine proteinases"/>
    <property type="match status" value="1"/>
</dbReference>
<feature type="compositionally biased region" description="Basic and acidic residues" evidence="6">
    <location>
        <begin position="274"/>
        <end position="283"/>
    </location>
</feature>
<proteinExistence type="inferred from homology"/>
<dbReference type="STRING" id="1912795.BK816_07685"/>
<name>A0A1D9MM18_9ACTO</name>
<dbReference type="PANTHER" id="PTHR47053:SF1">
    <property type="entry name" value="MUREIN DD-ENDOPEPTIDASE MEPH-RELATED"/>
    <property type="match status" value="1"/>
</dbReference>
<reference evidence="9 10" key="1">
    <citation type="submission" date="2016-10" db="EMBL/GenBank/DDBJ databases">
        <title>Actinomyces aegypiusis sp. nov., isolated from the Aegypius monachus in Qinghai Tibet Plateau China.</title>
        <authorList>
            <person name="Wang Y."/>
        </authorList>
    </citation>
    <scope>NUCLEOTIDE SEQUENCE [LARGE SCALE GENOMIC DNA]</scope>
    <source>
        <strain evidence="9 10">VUL4_3</strain>
    </source>
</reference>
<dbReference type="GO" id="GO:0008234">
    <property type="term" value="F:cysteine-type peptidase activity"/>
    <property type="evidence" value="ECO:0007669"/>
    <property type="project" value="UniProtKB-KW"/>
</dbReference>
<feature type="domain" description="NlpC/P60" evidence="8">
    <location>
        <begin position="465"/>
        <end position="586"/>
    </location>
</feature>
<evidence type="ECO:0000256" key="5">
    <source>
        <dbReference type="SAM" id="Coils"/>
    </source>
</evidence>
<evidence type="ECO:0000256" key="3">
    <source>
        <dbReference type="ARBA" id="ARBA00022801"/>
    </source>
</evidence>
<feature type="compositionally biased region" description="Basic and acidic residues" evidence="6">
    <location>
        <begin position="233"/>
        <end position="267"/>
    </location>
</feature>
<keyword evidence="3" id="KW-0378">Hydrolase</keyword>
<evidence type="ECO:0000256" key="7">
    <source>
        <dbReference type="SAM" id="SignalP"/>
    </source>
</evidence>
<keyword evidence="10" id="KW-1185">Reference proteome</keyword>
<keyword evidence="4" id="KW-0788">Thiol protease</keyword>
<keyword evidence="5" id="KW-0175">Coiled coil</keyword>
<feature type="chain" id="PRO_5039120627" description="NlpC/P60 domain-containing protein" evidence="7">
    <location>
        <begin position="23"/>
        <end position="586"/>
    </location>
</feature>
<evidence type="ECO:0000259" key="8">
    <source>
        <dbReference type="PROSITE" id="PS51935"/>
    </source>
</evidence>
<evidence type="ECO:0000256" key="4">
    <source>
        <dbReference type="ARBA" id="ARBA00022807"/>
    </source>
</evidence>
<feature type="region of interest" description="Disordered" evidence="6">
    <location>
        <begin position="233"/>
        <end position="469"/>
    </location>
</feature>
<evidence type="ECO:0000256" key="2">
    <source>
        <dbReference type="ARBA" id="ARBA00022670"/>
    </source>
</evidence>
<comment type="similarity">
    <text evidence="1">Belongs to the peptidase C40 family.</text>
</comment>
<dbReference type="EMBL" id="CP017812">
    <property type="protein sequence ID" value="AOZ73190.1"/>
    <property type="molecule type" value="Genomic_DNA"/>
</dbReference>